<dbReference type="InterPro" id="IPR053772">
    <property type="entry name" value="At1g61320/At1g61330-like"/>
</dbReference>
<dbReference type="Gramene" id="ORUFI09G21230.2">
    <property type="protein sequence ID" value="ORUFI09G21230.2"/>
    <property type="gene ID" value="ORUFI09G21230"/>
</dbReference>
<evidence type="ECO:0000313" key="4">
    <source>
        <dbReference type="Proteomes" id="UP000008022"/>
    </source>
</evidence>
<accession>A0A0E0QV39</accession>
<dbReference type="eggNOG" id="ENOG502R20M">
    <property type="taxonomic scope" value="Eukaryota"/>
</dbReference>
<dbReference type="HOGENOM" id="CLU_010721_4_2_1"/>
<dbReference type="Proteomes" id="UP000008022">
    <property type="component" value="Unassembled WGS sequence"/>
</dbReference>
<dbReference type="EnsemblPlants" id="ORUFI09G21230.2">
    <property type="protein sequence ID" value="ORUFI09G21230.2"/>
    <property type="gene ID" value="ORUFI09G21230"/>
</dbReference>
<reference evidence="4" key="1">
    <citation type="submission" date="2013-06" db="EMBL/GenBank/DDBJ databases">
        <authorList>
            <person name="Zhao Q."/>
        </authorList>
    </citation>
    <scope>NUCLEOTIDE SEQUENCE</scope>
    <source>
        <strain evidence="4">cv. W1943</strain>
    </source>
</reference>
<dbReference type="Pfam" id="PF23622">
    <property type="entry name" value="LRR_At1g61320_AtMIF1"/>
    <property type="match status" value="3"/>
</dbReference>
<dbReference type="InterPro" id="IPR032675">
    <property type="entry name" value="LRR_dom_sf"/>
</dbReference>
<feature type="domain" description="At1g61320/AtMIF1 LRR" evidence="2">
    <location>
        <begin position="130"/>
        <end position="515"/>
    </location>
</feature>
<dbReference type="InterPro" id="IPR055357">
    <property type="entry name" value="LRR_At1g61320_AtMIF1"/>
</dbReference>
<organism evidence="3 4">
    <name type="scientific">Oryza rufipogon</name>
    <name type="common">Brownbeard rice</name>
    <name type="synonym">Asian wild rice</name>
    <dbReference type="NCBI Taxonomy" id="4529"/>
    <lineage>
        <taxon>Eukaryota</taxon>
        <taxon>Viridiplantae</taxon>
        <taxon>Streptophyta</taxon>
        <taxon>Embryophyta</taxon>
        <taxon>Tracheophyta</taxon>
        <taxon>Spermatophyta</taxon>
        <taxon>Magnoliopsida</taxon>
        <taxon>Liliopsida</taxon>
        <taxon>Poales</taxon>
        <taxon>Poaceae</taxon>
        <taxon>BOP clade</taxon>
        <taxon>Oryzoideae</taxon>
        <taxon>Oryzeae</taxon>
        <taxon>Oryzinae</taxon>
        <taxon>Oryza</taxon>
    </lineage>
</organism>
<feature type="domain" description="At1g61320/AtMIF1 LRR" evidence="2">
    <location>
        <begin position="870"/>
        <end position="912"/>
    </location>
</feature>
<feature type="region of interest" description="Disordered" evidence="1">
    <location>
        <begin position="1"/>
        <end position="48"/>
    </location>
</feature>
<dbReference type="AlphaFoldDB" id="A0A0E0QV39"/>
<evidence type="ECO:0000259" key="2">
    <source>
        <dbReference type="Pfam" id="PF23622"/>
    </source>
</evidence>
<name>A0A0E0QV39_ORYRU</name>
<evidence type="ECO:0000256" key="1">
    <source>
        <dbReference type="SAM" id="MobiDB-lite"/>
    </source>
</evidence>
<dbReference type="SUPFAM" id="SSF52047">
    <property type="entry name" value="RNI-like"/>
    <property type="match status" value="1"/>
</dbReference>
<dbReference type="SUPFAM" id="SSF81383">
    <property type="entry name" value="F-box domain"/>
    <property type="match status" value="1"/>
</dbReference>
<dbReference type="SUPFAM" id="SSF52058">
    <property type="entry name" value="L domain-like"/>
    <property type="match status" value="1"/>
</dbReference>
<protein>
    <recommendedName>
        <fullName evidence="2">At1g61320/AtMIF1 LRR domain-containing protein</fullName>
    </recommendedName>
</protein>
<feature type="region of interest" description="Disordered" evidence="1">
    <location>
        <begin position="582"/>
        <end position="601"/>
    </location>
</feature>
<proteinExistence type="predicted"/>
<evidence type="ECO:0000313" key="3">
    <source>
        <dbReference type="EnsemblPlants" id="ORUFI09G21230.2"/>
    </source>
</evidence>
<dbReference type="InterPro" id="IPR036047">
    <property type="entry name" value="F-box-like_dom_sf"/>
</dbReference>
<dbReference type="OMA" id="LEPCERY"/>
<keyword evidence="4" id="KW-1185">Reference proteome</keyword>
<dbReference type="Gene3D" id="3.80.10.10">
    <property type="entry name" value="Ribonuclease Inhibitor"/>
    <property type="match status" value="2"/>
</dbReference>
<dbReference type="PANTHER" id="PTHR34145:SF64">
    <property type="entry name" value="F-BOX DOMAIN CONTAINING PROTEIN, EXPRESSED"/>
    <property type="match status" value="1"/>
</dbReference>
<sequence>MPPFSSEPMTNNEGEPVEDASCRSVRRRRYREQTSTNSAPLRQQGDISEGAQNTMTGFDFDRLPQDILCHIHSLIPLRDAACLACLSRRFLRSWRCFPNLTFNQETFSLNVYEGTSYEKEKKPVDIIDSILQNHSGTGVKTLKLDVSNYFKPITVDHINNWLNAAVKPGIIEIAVKFPVHNRPMFNLSCSLLSCAGSSLQSISLFFCAFHPTLRTGCFKSLRSVYFKFVHITSEELGCLLSSTVSLEKLEISNCDQLTSLNIPSHLQHLTVLNVLFCTNLKMIEIYAPKLTSFDFRGRPMKILTSDSSHLRYMTLHGTFFSGMIQYARTELHSIASNLQTLTLASSKEEFITPMLPVKFLHLRNLNVYFDGIRFQSYDYFSLASFLEACPALETFYIWAGEYDLAWKDPALQDSNADSLQIRRIPEIHHANLKKVSINRFFPSKSLIELTYLIIENASSLQCLKLDAGYGFDTSGMCKRMNKLDVLHALSAVEVAKKYIEGKVPSSVKLNILEPCERYCCKCADHGRFMSLYSNKQFVYIGTFFRNCTAERRKNLFEFVAVPPTTISIRRAAVPACECERSSGRRRPSAADRASMSHVTSAPVDDGNRTVLPLADVSTEAFNLNVCEGTSNEQAKKLVDRIGNILQNHSGTGVKTLKLDVSTCFKLITDDCINNWLHAAVKPGILEIAVKFSHDKPMFNLSCSLLSCAGSSLQSVSFFSCGFHPTLRTSYFKNLRSVYFKFVHITSEELGCLLSSTVSLEKLEIAGCDQLTFLSIPSHLQQLTVLHMIEIYAPKLTTFYFRGPPKILTGDSSCLKYMTLHGTYLSGIIQYARTKLHSLASNLQTLTLFSSKEAGEYDDVWQDPALEDSNADSLHIRRIPEFSHANLRRVSINRFFPSKSLIELTYLIIENASYWIHY</sequence>
<feature type="domain" description="At1g61320/AtMIF1 LRR" evidence="2">
    <location>
        <begin position="644"/>
        <end position="853"/>
    </location>
</feature>
<reference evidence="3" key="2">
    <citation type="submission" date="2015-06" db="UniProtKB">
        <authorList>
            <consortium name="EnsemblPlants"/>
        </authorList>
    </citation>
    <scope>IDENTIFICATION</scope>
</reference>
<dbReference type="PANTHER" id="PTHR34145">
    <property type="entry name" value="OS02G0105600 PROTEIN"/>
    <property type="match status" value="1"/>
</dbReference>